<gene>
    <name evidence="5" type="ORF">CLAFUR5_14370</name>
</gene>
<dbReference type="SUPFAM" id="SSF48179">
    <property type="entry name" value="6-phosphogluconate dehydrogenase C-terminal domain-like"/>
    <property type="match status" value="1"/>
</dbReference>
<dbReference type="GO" id="GO:0000271">
    <property type="term" value="P:polysaccharide biosynthetic process"/>
    <property type="evidence" value="ECO:0007669"/>
    <property type="project" value="InterPro"/>
</dbReference>
<reference evidence="5" key="2">
    <citation type="journal article" date="2022" name="Microb. Genom.">
        <title>A chromosome-scale genome assembly of the tomato pathogen Cladosporium fulvum reveals a compartmentalized genome architecture and the presence of a dispensable chromosome.</title>
        <authorList>
            <person name="Zaccaron A.Z."/>
            <person name="Chen L.H."/>
            <person name="Samaras A."/>
            <person name="Stergiopoulos I."/>
        </authorList>
    </citation>
    <scope>NUCLEOTIDE SEQUENCE</scope>
    <source>
        <strain evidence="5">Race5_Kim</strain>
    </source>
</reference>
<feature type="domain" description="UDP-glucose/GDP-mannose dehydrogenase dimerisation" evidence="3">
    <location>
        <begin position="291"/>
        <end position="333"/>
    </location>
</feature>
<dbReference type="InterPro" id="IPR008927">
    <property type="entry name" value="6-PGluconate_DH-like_C_sf"/>
</dbReference>
<dbReference type="InterPro" id="IPR036291">
    <property type="entry name" value="NAD(P)-bd_dom_sf"/>
</dbReference>
<protein>
    <submittedName>
        <fullName evidence="5">UDP-N-acetyl-D-glucosamine 6-dehydrogenase</fullName>
    </submittedName>
</protein>
<dbReference type="EMBL" id="CP090175">
    <property type="protein sequence ID" value="UJO24971.1"/>
    <property type="molecule type" value="Genomic_DNA"/>
</dbReference>
<feature type="domain" description="UDP-glucose/GDP-mannose dehydrogenase dimerisation" evidence="3">
    <location>
        <begin position="241"/>
        <end position="271"/>
    </location>
</feature>
<evidence type="ECO:0000256" key="1">
    <source>
        <dbReference type="ARBA" id="ARBA00006601"/>
    </source>
</evidence>
<evidence type="ECO:0000256" key="2">
    <source>
        <dbReference type="PIRNR" id="PIRNR000124"/>
    </source>
</evidence>
<dbReference type="Pfam" id="PF03721">
    <property type="entry name" value="UDPG_MGDP_dh_N"/>
    <property type="match status" value="1"/>
</dbReference>
<dbReference type="Pfam" id="PF00984">
    <property type="entry name" value="UDPG_MGDP_dh"/>
    <property type="match status" value="2"/>
</dbReference>
<dbReference type="InterPro" id="IPR001732">
    <property type="entry name" value="UDP-Glc/GDP-Man_DH_N"/>
</dbReference>
<dbReference type="RefSeq" id="XP_047769337.1">
    <property type="nucleotide sequence ID" value="XM_047913518.1"/>
</dbReference>
<dbReference type="GO" id="GO:0016628">
    <property type="term" value="F:oxidoreductase activity, acting on the CH-CH group of donors, NAD or NADP as acceptor"/>
    <property type="evidence" value="ECO:0007669"/>
    <property type="project" value="InterPro"/>
</dbReference>
<evidence type="ECO:0000313" key="6">
    <source>
        <dbReference type="Proteomes" id="UP000756132"/>
    </source>
</evidence>
<dbReference type="NCBIfam" id="TIGR03026">
    <property type="entry name" value="NDP-sugDHase"/>
    <property type="match status" value="1"/>
</dbReference>
<reference evidence="5" key="1">
    <citation type="submission" date="2021-12" db="EMBL/GenBank/DDBJ databases">
        <authorList>
            <person name="Zaccaron A."/>
            <person name="Stergiopoulos I."/>
        </authorList>
    </citation>
    <scope>NUCLEOTIDE SEQUENCE</scope>
    <source>
        <strain evidence="5">Race5_Kim</strain>
    </source>
</reference>
<dbReference type="InterPro" id="IPR017476">
    <property type="entry name" value="UDP-Glc/GDP-Man"/>
</dbReference>
<evidence type="ECO:0000259" key="4">
    <source>
        <dbReference type="Pfam" id="PF03721"/>
    </source>
</evidence>
<keyword evidence="6" id="KW-1185">Reference proteome</keyword>
<evidence type="ECO:0000313" key="5">
    <source>
        <dbReference type="EMBL" id="UJO24971.1"/>
    </source>
</evidence>
<dbReference type="Gene3D" id="3.40.50.720">
    <property type="entry name" value="NAD(P)-binding Rossmann-like Domain"/>
    <property type="match status" value="3"/>
</dbReference>
<dbReference type="InterPro" id="IPR014026">
    <property type="entry name" value="UDP-Glc/GDP-Man_DH_dimer"/>
</dbReference>
<dbReference type="PIRSF" id="PIRSF000124">
    <property type="entry name" value="UDPglc_GDPman_dh"/>
    <property type="match status" value="1"/>
</dbReference>
<dbReference type="SUPFAM" id="SSF52413">
    <property type="entry name" value="UDP-glucose/GDP-mannose dehydrogenase C-terminal domain"/>
    <property type="match status" value="1"/>
</dbReference>
<dbReference type="PANTHER" id="PTHR43491:SF2">
    <property type="entry name" value="UDP-N-ACETYL-D-MANNOSAMINE DEHYDROGENASE"/>
    <property type="match status" value="1"/>
</dbReference>
<dbReference type="Proteomes" id="UP000756132">
    <property type="component" value="Chromosome 13"/>
</dbReference>
<dbReference type="SUPFAM" id="SSF51735">
    <property type="entry name" value="NAD(P)-binding Rossmann-fold domains"/>
    <property type="match status" value="1"/>
</dbReference>
<feature type="domain" description="UDP-glucose/GDP-mannose dehydrogenase N-terminal" evidence="4">
    <location>
        <begin position="67"/>
        <end position="219"/>
    </location>
</feature>
<organism evidence="5 6">
    <name type="scientific">Passalora fulva</name>
    <name type="common">Tomato leaf mold</name>
    <name type="synonym">Cladosporium fulvum</name>
    <dbReference type="NCBI Taxonomy" id="5499"/>
    <lineage>
        <taxon>Eukaryota</taxon>
        <taxon>Fungi</taxon>
        <taxon>Dikarya</taxon>
        <taxon>Ascomycota</taxon>
        <taxon>Pezizomycotina</taxon>
        <taxon>Dothideomycetes</taxon>
        <taxon>Dothideomycetidae</taxon>
        <taxon>Mycosphaerellales</taxon>
        <taxon>Mycosphaerellaceae</taxon>
        <taxon>Fulvia</taxon>
    </lineage>
</organism>
<dbReference type="PIRSF" id="PIRSF500136">
    <property type="entry name" value="UDP_ManNAc_DH"/>
    <property type="match status" value="1"/>
</dbReference>
<accession>A0A9Q8UWF5</accession>
<dbReference type="GO" id="GO:0016616">
    <property type="term" value="F:oxidoreductase activity, acting on the CH-OH group of donors, NAD or NADP as acceptor"/>
    <property type="evidence" value="ECO:0007669"/>
    <property type="project" value="InterPro"/>
</dbReference>
<comment type="similarity">
    <text evidence="1 2">Belongs to the UDP-glucose/GDP-mannose dehydrogenase family.</text>
</comment>
<dbReference type="GeneID" id="71994248"/>
<dbReference type="KEGG" id="ffu:CLAFUR5_14370"/>
<dbReference type="PANTHER" id="PTHR43491">
    <property type="entry name" value="UDP-N-ACETYL-D-MANNOSAMINE DEHYDROGENASE"/>
    <property type="match status" value="1"/>
</dbReference>
<dbReference type="GO" id="GO:0051287">
    <property type="term" value="F:NAD binding"/>
    <property type="evidence" value="ECO:0007669"/>
    <property type="project" value="InterPro"/>
</dbReference>
<sequence>MSTTRAVTSSTYSLYPTIPKNSKSFVPIRAPFTPPETPPACDVESQDDYIGNTDINYCTASLARPVVAVVGTGYVGLHLVEAFATAYEVIAFDISQRRLDEIEPTLKAISAEGTSDATQLSRASHILISVSTIIDQNQQIDTSCIKSAIKTIDTFARPGTTIIIESSVAVGMTRDLLQPLMDTKGFLCGMSPERVDPGRSYPRYDEIPKIISGLDTASLSSIQRLYSEVFSTLVPVSAPEVAEMTKLYENCQRMMNIAFANEMADACKQLSQSLTCKINAGSKQLSPSPINIGPWEVSKAASTKPFGYMPYTPSLGVGGHCIPVNPYYLLSNSSFPLLQACTERMRDRPARIADHLMNRIGFSAGSRPEVLVVGMGFKRGQSVLSHSPGLALATHLLNSYDVYVEYVDPLVEEQDVPPVPQLRHEVDWNVEYLSRFDAIVVAVDQPGLDMGVLEQVHTQGQYVEWYVRR</sequence>
<dbReference type="OrthoDB" id="5059218at2759"/>
<evidence type="ECO:0000259" key="3">
    <source>
        <dbReference type="Pfam" id="PF00984"/>
    </source>
</evidence>
<name>A0A9Q8UWF5_PASFU</name>
<dbReference type="InterPro" id="IPR036220">
    <property type="entry name" value="UDP-Glc/GDP-Man_DH_C_sf"/>
</dbReference>
<dbReference type="AlphaFoldDB" id="A0A9Q8UWF5"/>
<proteinExistence type="inferred from homology"/>
<dbReference type="InterPro" id="IPR028359">
    <property type="entry name" value="UDP_ManNAc/GlcNAc_DH"/>
</dbReference>